<reference evidence="1 2" key="1">
    <citation type="submission" date="2019-05" db="EMBL/GenBank/DDBJ databases">
        <title>Another draft genome of Portunus trituberculatus and its Hox gene families provides insights of decapod evolution.</title>
        <authorList>
            <person name="Jeong J.-H."/>
            <person name="Song I."/>
            <person name="Kim S."/>
            <person name="Choi T."/>
            <person name="Kim D."/>
            <person name="Ryu S."/>
            <person name="Kim W."/>
        </authorList>
    </citation>
    <scope>NUCLEOTIDE SEQUENCE [LARGE SCALE GENOMIC DNA]</scope>
    <source>
        <tissue evidence="1">Muscle</tissue>
    </source>
</reference>
<evidence type="ECO:0000313" key="2">
    <source>
        <dbReference type="Proteomes" id="UP000324222"/>
    </source>
</evidence>
<gene>
    <name evidence="1" type="ORF">E2C01_084083</name>
</gene>
<dbReference type="EMBL" id="VSRR010080059">
    <property type="protein sequence ID" value="MPC89149.1"/>
    <property type="molecule type" value="Genomic_DNA"/>
</dbReference>
<dbReference type="AlphaFoldDB" id="A0A5B7J3B6"/>
<proteinExistence type="predicted"/>
<evidence type="ECO:0000313" key="1">
    <source>
        <dbReference type="EMBL" id="MPC89149.1"/>
    </source>
</evidence>
<comment type="caution">
    <text evidence="1">The sequence shown here is derived from an EMBL/GenBank/DDBJ whole genome shotgun (WGS) entry which is preliminary data.</text>
</comment>
<protein>
    <submittedName>
        <fullName evidence="1">Uncharacterized protein</fullName>
    </submittedName>
</protein>
<dbReference type="Proteomes" id="UP000324222">
    <property type="component" value="Unassembled WGS sequence"/>
</dbReference>
<organism evidence="1 2">
    <name type="scientific">Portunus trituberculatus</name>
    <name type="common">Swimming crab</name>
    <name type="synonym">Neptunus trituberculatus</name>
    <dbReference type="NCBI Taxonomy" id="210409"/>
    <lineage>
        <taxon>Eukaryota</taxon>
        <taxon>Metazoa</taxon>
        <taxon>Ecdysozoa</taxon>
        <taxon>Arthropoda</taxon>
        <taxon>Crustacea</taxon>
        <taxon>Multicrustacea</taxon>
        <taxon>Malacostraca</taxon>
        <taxon>Eumalacostraca</taxon>
        <taxon>Eucarida</taxon>
        <taxon>Decapoda</taxon>
        <taxon>Pleocyemata</taxon>
        <taxon>Brachyura</taxon>
        <taxon>Eubrachyura</taxon>
        <taxon>Portunoidea</taxon>
        <taxon>Portunidae</taxon>
        <taxon>Portuninae</taxon>
        <taxon>Portunus</taxon>
    </lineage>
</organism>
<sequence length="77" mass="8717">MWACRCDEGKFVRDKDVWVCEEYEGVSGVERLPGMRCGRTNVSIYGRKVVNTTTTTTTTTNTNTNNNNNKYNIITTS</sequence>
<accession>A0A5B7J3B6</accession>
<name>A0A5B7J3B6_PORTR</name>
<keyword evidence="2" id="KW-1185">Reference proteome</keyword>